<gene>
    <name evidence="1" type="ORF">KSP39_PZI012132</name>
</gene>
<dbReference type="AlphaFoldDB" id="A0AAP0BEF8"/>
<dbReference type="Proteomes" id="UP001418222">
    <property type="component" value="Unassembled WGS sequence"/>
</dbReference>
<evidence type="ECO:0000313" key="1">
    <source>
        <dbReference type="EMBL" id="KAK8936573.1"/>
    </source>
</evidence>
<reference evidence="1 2" key="1">
    <citation type="journal article" date="2022" name="Nat. Plants">
        <title>Genomes of leafy and leafless Platanthera orchids illuminate the evolution of mycoheterotrophy.</title>
        <authorList>
            <person name="Li M.H."/>
            <person name="Liu K.W."/>
            <person name="Li Z."/>
            <person name="Lu H.C."/>
            <person name="Ye Q.L."/>
            <person name="Zhang D."/>
            <person name="Wang J.Y."/>
            <person name="Li Y.F."/>
            <person name="Zhong Z.M."/>
            <person name="Liu X."/>
            <person name="Yu X."/>
            <person name="Liu D.K."/>
            <person name="Tu X.D."/>
            <person name="Liu B."/>
            <person name="Hao Y."/>
            <person name="Liao X.Y."/>
            <person name="Jiang Y.T."/>
            <person name="Sun W.H."/>
            <person name="Chen J."/>
            <person name="Chen Y.Q."/>
            <person name="Ai Y."/>
            <person name="Zhai J.W."/>
            <person name="Wu S.S."/>
            <person name="Zhou Z."/>
            <person name="Hsiao Y.Y."/>
            <person name="Wu W.L."/>
            <person name="Chen Y.Y."/>
            <person name="Lin Y.F."/>
            <person name="Hsu J.L."/>
            <person name="Li C.Y."/>
            <person name="Wang Z.W."/>
            <person name="Zhao X."/>
            <person name="Zhong W.Y."/>
            <person name="Ma X.K."/>
            <person name="Ma L."/>
            <person name="Huang J."/>
            <person name="Chen G.Z."/>
            <person name="Huang M.Z."/>
            <person name="Huang L."/>
            <person name="Peng D.H."/>
            <person name="Luo Y.B."/>
            <person name="Zou S.Q."/>
            <person name="Chen S.P."/>
            <person name="Lan S."/>
            <person name="Tsai W.C."/>
            <person name="Van de Peer Y."/>
            <person name="Liu Z.J."/>
        </authorList>
    </citation>
    <scope>NUCLEOTIDE SEQUENCE [LARGE SCALE GENOMIC DNA]</scope>
    <source>
        <strain evidence="1">Lor287</strain>
    </source>
</reference>
<evidence type="ECO:0000313" key="2">
    <source>
        <dbReference type="Proteomes" id="UP001418222"/>
    </source>
</evidence>
<protein>
    <submittedName>
        <fullName evidence="1">Uncharacterized protein</fullName>
    </submittedName>
</protein>
<dbReference type="EMBL" id="JBBWWQ010000010">
    <property type="protein sequence ID" value="KAK8936573.1"/>
    <property type="molecule type" value="Genomic_DNA"/>
</dbReference>
<sequence length="155" mass="17370">MLEGSTRDSGGWWTRSGKAGPGLECPDLLRFGGELMLGGGGGCNQRGRGCPGVERRLWWAQGAHGWRFDEGEDAAWPEQRGRGRSGGLGLLLGWQPEWRGCSSEVPCLRQLSWDDPKVWTYVLQTVLSQQCERNWLYQVPLIVVRKDEALIAREE</sequence>
<organism evidence="1 2">
    <name type="scientific">Platanthera zijinensis</name>
    <dbReference type="NCBI Taxonomy" id="2320716"/>
    <lineage>
        <taxon>Eukaryota</taxon>
        <taxon>Viridiplantae</taxon>
        <taxon>Streptophyta</taxon>
        <taxon>Embryophyta</taxon>
        <taxon>Tracheophyta</taxon>
        <taxon>Spermatophyta</taxon>
        <taxon>Magnoliopsida</taxon>
        <taxon>Liliopsida</taxon>
        <taxon>Asparagales</taxon>
        <taxon>Orchidaceae</taxon>
        <taxon>Orchidoideae</taxon>
        <taxon>Orchideae</taxon>
        <taxon>Orchidinae</taxon>
        <taxon>Platanthera</taxon>
    </lineage>
</organism>
<proteinExistence type="predicted"/>
<accession>A0AAP0BEF8</accession>
<comment type="caution">
    <text evidence="1">The sequence shown here is derived from an EMBL/GenBank/DDBJ whole genome shotgun (WGS) entry which is preliminary data.</text>
</comment>
<keyword evidence="2" id="KW-1185">Reference proteome</keyword>
<name>A0AAP0BEF8_9ASPA</name>